<evidence type="ECO:0000256" key="1">
    <source>
        <dbReference type="SAM" id="SignalP"/>
    </source>
</evidence>
<comment type="caution">
    <text evidence="2">The sequence shown here is derived from an EMBL/GenBank/DDBJ whole genome shotgun (WGS) entry which is preliminary data.</text>
</comment>
<dbReference type="STRING" id="1642818.AWE51_19345"/>
<gene>
    <name evidence="2" type="ORF">AWE51_19345</name>
</gene>
<feature type="signal peptide" evidence="1">
    <location>
        <begin position="1"/>
        <end position="26"/>
    </location>
</feature>
<feature type="chain" id="PRO_5007840827" description="Transporter" evidence="1">
    <location>
        <begin position="27"/>
        <end position="303"/>
    </location>
</feature>
<keyword evidence="1" id="KW-0732">Signal</keyword>
<protein>
    <recommendedName>
        <fullName evidence="4">Transporter</fullName>
    </recommendedName>
</protein>
<dbReference type="EMBL" id="LQRT01000060">
    <property type="protein sequence ID" value="KZS38195.1"/>
    <property type="molecule type" value="Genomic_DNA"/>
</dbReference>
<evidence type="ECO:0000313" key="3">
    <source>
        <dbReference type="Proteomes" id="UP000076715"/>
    </source>
</evidence>
<dbReference type="AlphaFoldDB" id="A0A162WMR4"/>
<keyword evidence="3" id="KW-1185">Reference proteome</keyword>
<evidence type="ECO:0008006" key="4">
    <source>
        <dbReference type="Google" id="ProtNLM"/>
    </source>
</evidence>
<accession>A0A162WMR4</accession>
<proteinExistence type="predicted"/>
<organism evidence="2 3">
    <name type="scientific">Aquimarina aggregata</name>
    <dbReference type="NCBI Taxonomy" id="1642818"/>
    <lineage>
        <taxon>Bacteria</taxon>
        <taxon>Pseudomonadati</taxon>
        <taxon>Bacteroidota</taxon>
        <taxon>Flavobacteriia</taxon>
        <taxon>Flavobacteriales</taxon>
        <taxon>Flavobacteriaceae</taxon>
        <taxon>Aquimarina</taxon>
    </lineage>
</organism>
<sequence>MNMLHKSKRSLIGIMLLMCPFLSALAQIPVNGFYPEKHSLTIAPSYSFKSSDQFYRGSTLSEGNPAGLGEISSSIISFYGQYAILDWLSTTVTLPFISIESEDGALDPVQNVAQVEGVQDLGLFVKARVLEKNFDDSSKITLGGASGVTFPVGDYEGAGVLSLGNQATTVNGSAIFQYTTPFKIFSEIQLGYSLRNSSDFDIPNAMMYAAKLGYHNNLFYVHTKLEIQDSMSGFDIGTPEFGAAGGPAILPETEVDYTNLSFDFYVPVYKNTIGVSAGYAATLTGRNYNKESGVSFGLVYNAR</sequence>
<reference evidence="2 3" key="1">
    <citation type="submission" date="2016-01" db="EMBL/GenBank/DDBJ databases">
        <title>The draft genome sequence of Aquimarina sp. RZW4-3-2.</title>
        <authorList>
            <person name="Wang Y."/>
        </authorList>
    </citation>
    <scope>NUCLEOTIDE SEQUENCE [LARGE SCALE GENOMIC DNA]</scope>
    <source>
        <strain evidence="2 3">RZW4-3-2</strain>
    </source>
</reference>
<dbReference type="Proteomes" id="UP000076715">
    <property type="component" value="Unassembled WGS sequence"/>
</dbReference>
<dbReference type="OrthoDB" id="5562884at2"/>
<name>A0A162WMR4_9FLAO</name>
<evidence type="ECO:0000313" key="2">
    <source>
        <dbReference type="EMBL" id="KZS38195.1"/>
    </source>
</evidence>